<dbReference type="Proteomes" id="UP000824242">
    <property type="component" value="Unassembled WGS sequence"/>
</dbReference>
<protein>
    <submittedName>
        <fullName evidence="1">Uncharacterized protein</fullName>
    </submittedName>
</protein>
<reference evidence="1" key="2">
    <citation type="journal article" date="2021" name="PeerJ">
        <title>Extensive microbial diversity within the chicken gut microbiome revealed by metagenomics and culture.</title>
        <authorList>
            <person name="Gilroy R."/>
            <person name="Ravi A."/>
            <person name="Getino M."/>
            <person name="Pursley I."/>
            <person name="Horton D.L."/>
            <person name="Alikhan N.F."/>
            <person name="Baker D."/>
            <person name="Gharbi K."/>
            <person name="Hall N."/>
            <person name="Watson M."/>
            <person name="Adriaenssens E.M."/>
            <person name="Foster-Nyarko E."/>
            <person name="Jarju S."/>
            <person name="Secka A."/>
            <person name="Antonio M."/>
            <person name="Oren A."/>
            <person name="Chaudhuri R.R."/>
            <person name="La Ragione R."/>
            <person name="Hildebrand F."/>
            <person name="Pallen M.J."/>
        </authorList>
    </citation>
    <scope>NUCLEOTIDE SEQUENCE</scope>
    <source>
        <strain evidence="1">ChiSxjej1B13-7958</strain>
    </source>
</reference>
<dbReference type="AlphaFoldDB" id="A0A9D1ANP5"/>
<evidence type="ECO:0000313" key="2">
    <source>
        <dbReference type="Proteomes" id="UP000824242"/>
    </source>
</evidence>
<proteinExistence type="predicted"/>
<evidence type="ECO:0000313" key="1">
    <source>
        <dbReference type="EMBL" id="HIR47794.1"/>
    </source>
</evidence>
<organism evidence="1 2">
    <name type="scientific">Candidatus Caccousia avicola</name>
    <dbReference type="NCBI Taxonomy" id="2840721"/>
    <lineage>
        <taxon>Bacteria</taxon>
        <taxon>Bacillati</taxon>
        <taxon>Bacillota</taxon>
        <taxon>Clostridia</taxon>
        <taxon>Eubacteriales</taxon>
        <taxon>Oscillospiraceae</taxon>
        <taxon>Oscillospiraceae incertae sedis</taxon>
        <taxon>Candidatus Caccousia</taxon>
    </lineage>
</organism>
<dbReference type="EMBL" id="DVGZ01000100">
    <property type="protein sequence ID" value="HIR47794.1"/>
    <property type="molecule type" value="Genomic_DNA"/>
</dbReference>
<gene>
    <name evidence="1" type="ORF">IAB89_09120</name>
</gene>
<comment type="caution">
    <text evidence="1">The sequence shown here is derived from an EMBL/GenBank/DDBJ whole genome shotgun (WGS) entry which is preliminary data.</text>
</comment>
<accession>A0A9D1ANP5</accession>
<name>A0A9D1ANP5_9FIRM</name>
<reference evidence="1" key="1">
    <citation type="submission" date="2020-10" db="EMBL/GenBank/DDBJ databases">
        <authorList>
            <person name="Gilroy R."/>
        </authorList>
    </citation>
    <scope>NUCLEOTIDE SEQUENCE</scope>
    <source>
        <strain evidence="1">ChiSxjej1B13-7958</strain>
    </source>
</reference>
<sequence length="161" mass="18438">MNRAIFLEKLKRFTLDATRDLLLPVRVQSAEETPSERPAEVHLMRLPDSEAAKKKAPYIIHQIITGKDVQKPGEQAACTTEIRSIFCVYCPDEEEGGMLLLNLMERLRIALLRQAVLDQRYQLDLEAGLEIILYPDDSAPYYAGEMASRWRLPGIEREVRP</sequence>